<evidence type="ECO:0000313" key="2">
    <source>
        <dbReference type="Proteomes" id="UP001589865"/>
    </source>
</evidence>
<sequence>MDPTTAEDAADLATVRQHDACVAREGREAVLAEFLPIEVVKLADALGVPLDQLAPDAEG</sequence>
<reference evidence="1 2" key="1">
    <citation type="submission" date="2024-09" db="EMBL/GenBank/DDBJ databases">
        <authorList>
            <person name="Sun Q."/>
            <person name="Mori K."/>
        </authorList>
    </citation>
    <scope>NUCLEOTIDE SEQUENCE [LARGE SCALE GENOMIC DNA]</scope>
    <source>
        <strain evidence="1 2">TBRC 5777</strain>
    </source>
</reference>
<evidence type="ECO:0000313" key="1">
    <source>
        <dbReference type="EMBL" id="MFC0411070.1"/>
    </source>
</evidence>
<dbReference type="Proteomes" id="UP001589865">
    <property type="component" value="Unassembled WGS sequence"/>
</dbReference>
<proteinExistence type="predicted"/>
<comment type="caution">
    <text evidence="1">The sequence shown here is derived from an EMBL/GenBank/DDBJ whole genome shotgun (WGS) entry which is preliminary data.</text>
</comment>
<dbReference type="RefSeq" id="WP_377046821.1">
    <property type="nucleotide sequence ID" value="NZ_JBHLUN010000037.1"/>
</dbReference>
<organism evidence="1 2">
    <name type="scientific">Roseomonas elaeocarpi</name>
    <dbReference type="NCBI Taxonomy" id="907779"/>
    <lineage>
        <taxon>Bacteria</taxon>
        <taxon>Pseudomonadati</taxon>
        <taxon>Pseudomonadota</taxon>
        <taxon>Alphaproteobacteria</taxon>
        <taxon>Acetobacterales</taxon>
        <taxon>Roseomonadaceae</taxon>
        <taxon>Roseomonas</taxon>
    </lineage>
</organism>
<accession>A0ABV6K0D2</accession>
<keyword evidence="2" id="KW-1185">Reference proteome</keyword>
<dbReference type="EMBL" id="JBHLUN010000037">
    <property type="protein sequence ID" value="MFC0411070.1"/>
    <property type="molecule type" value="Genomic_DNA"/>
</dbReference>
<gene>
    <name evidence="1" type="ORF">ACFFGY_22720</name>
</gene>
<protein>
    <submittedName>
        <fullName evidence="1">Uncharacterized protein</fullName>
    </submittedName>
</protein>
<name>A0ABV6K0D2_9PROT</name>